<protein>
    <submittedName>
        <fullName evidence="3">Uncharacterized protein</fullName>
    </submittedName>
</protein>
<evidence type="ECO:0000313" key="4">
    <source>
        <dbReference type="Proteomes" id="UP000000577"/>
    </source>
</evidence>
<organism evidence="3 4">
    <name type="scientific">Geobacter sulfurreducens (strain ATCC 51573 / DSM 12127 / PCA)</name>
    <dbReference type="NCBI Taxonomy" id="243231"/>
    <lineage>
        <taxon>Bacteria</taxon>
        <taxon>Pseudomonadati</taxon>
        <taxon>Thermodesulfobacteriota</taxon>
        <taxon>Desulfuromonadia</taxon>
        <taxon>Geobacterales</taxon>
        <taxon>Geobacteraceae</taxon>
        <taxon>Geobacter</taxon>
    </lineage>
</organism>
<dbReference type="SMR" id="Q74DF4"/>
<dbReference type="EnsemblBacteria" id="AAR34738">
    <property type="protein sequence ID" value="AAR34738"/>
    <property type="gene ID" value="GSU1362"/>
</dbReference>
<accession>Q74DF4</accession>
<keyword evidence="4" id="KW-1185">Reference proteome</keyword>
<reference evidence="3 4" key="2">
    <citation type="journal article" date="2012" name="BMC Genomics">
        <title>Comparative genomic analysis of Geobacter sulfurreducens KN400, a strain with enhanced capacity for extracellular electron transfer and electricity production.</title>
        <authorList>
            <person name="Butler J.E."/>
            <person name="Young N.D."/>
            <person name="Aklujkar M."/>
            <person name="Lovley D.R."/>
        </authorList>
    </citation>
    <scope>NUCLEOTIDE SEQUENCE [LARGE SCALE GENOMIC DNA]</scope>
    <source>
        <strain evidence="4">ATCC 51573 / DSM 12127 / PCA</strain>
    </source>
</reference>
<dbReference type="OrthoDB" id="5520868at2"/>
<dbReference type="Pfam" id="PF24409">
    <property type="entry name" value="wHTH-PRTase_assc"/>
    <property type="match status" value="1"/>
</dbReference>
<dbReference type="InParanoid" id="Q74DF4"/>
<feature type="domain" description="PRTase associated wHTH" evidence="2">
    <location>
        <begin position="303"/>
        <end position="383"/>
    </location>
</feature>
<dbReference type="HOGENOM" id="CLU_036712_0_0_7"/>
<gene>
    <name evidence="3" type="ordered locus">GSU1362</name>
</gene>
<dbReference type="AlphaFoldDB" id="Q74DF4"/>
<evidence type="ECO:0000259" key="1">
    <source>
        <dbReference type="Pfam" id="PF24390"/>
    </source>
</evidence>
<dbReference type="InterPro" id="IPR057055">
    <property type="entry name" value="wHTH-PRTase_assoc"/>
</dbReference>
<feature type="domain" description="PRTase-CE" evidence="1">
    <location>
        <begin position="9"/>
        <end position="250"/>
    </location>
</feature>
<sequence>MDLIEIADVREWLSQFSEADIPIAISMLRSLNLVSHNAFSAGIENSIKTIVKKHGKAAVFPVKRALVKKVPGKDYRHLYQSADAIGYLLTNLERSMPRSISVEPTHASMKAEKVKHIVFIDDLIGTGKRVNSFWQEWANKSYKSWLSFRYCELYILSYAASRSGIEYLLNEIPYLKPENILTSISLPRVSPLANDEMKRICNYYGEKTAKSVVKFGYGNQMLNVIFQHACPNNAPSILWSPGKQWKALFPNRSIPASFHKVFGGTFPFKIADSLWDIHQPRLALEILDRLESGRIQRETVELLTVLGFLARGVGLIRIYECTLLEKSRVDEAILILKQVGLVTKNFEITSFGKEVLNRFKATDKRKYELVCDQLLYYPHQFKGLQRKSSEGPT</sequence>
<dbReference type="Proteomes" id="UP000000577">
    <property type="component" value="Chromosome"/>
</dbReference>
<dbReference type="InterPro" id="IPR056920">
    <property type="entry name" value="PRTase-CE"/>
</dbReference>
<dbReference type="EMBL" id="AE017180">
    <property type="protein sequence ID" value="AAR34738.1"/>
    <property type="molecule type" value="Genomic_DNA"/>
</dbReference>
<name>Q74DF4_GEOSL</name>
<dbReference type="STRING" id="243231.GSU1362"/>
<dbReference type="KEGG" id="gsu:GSU1362"/>
<evidence type="ECO:0000259" key="2">
    <source>
        <dbReference type="Pfam" id="PF24409"/>
    </source>
</evidence>
<dbReference type="RefSeq" id="WP_010942013.1">
    <property type="nucleotide sequence ID" value="NC_002939.5"/>
</dbReference>
<dbReference type="Pfam" id="PF24390">
    <property type="entry name" value="PRTase-CE"/>
    <property type="match status" value="1"/>
</dbReference>
<dbReference type="PATRIC" id="fig|243231.5.peg.1359"/>
<dbReference type="eggNOG" id="COG1040">
    <property type="taxonomic scope" value="Bacteria"/>
</dbReference>
<proteinExistence type="predicted"/>
<evidence type="ECO:0000313" key="3">
    <source>
        <dbReference type="EMBL" id="AAR34738.1"/>
    </source>
</evidence>
<reference evidence="3 4" key="1">
    <citation type="journal article" date="2003" name="Science">
        <title>Genome of Geobacter sulfurreducens: metal reduction in subsurface environments.</title>
        <authorList>
            <person name="Methe B.A."/>
            <person name="Nelson K.E."/>
            <person name="Eisen J.A."/>
            <person name="Paulsen I.T."/>
            <person name="Nelson W."/>
            <person name="Heidelberg J.F."/>
            <person name="Wu D."/>
            <person name="Wu M."/>
            <person name="Ward N."/>
            <person name="Beanan M.J."/>
            <person name="Dodson R.J."/>
            <person name="Madupu R."/>
            <person name="Brinkac L.M."/>
            <person name="Daugherty S.C."/>
            <person name="DeBoy R.T."/>
            <person name="Durkin A.S."/>
            <person name="Gwinn M."/>
            <person name="Kolonay J.F."/>
            <person name="Sullivan S.A."/>
            <person name="Haft D.H."/>
            <person name="Selengut J."/>
            <person name="Davidsen T.M."/>
            <person name="Zafar N."/>
            <person name="White O."/>
            <person name="Tran B."/>
            <person name="Romero C."/>
            <person name="Forberger H.A."/>
            <person name="Weidman J."/>
            <person name="Khouri H."/>
            <person name="Feldblyum T.V."/>
            <person name="Utterback T.R."/>
            <person name="Van Aken S.E."/>
            <person name="Lovley D.R."/>
            <person name="Fraser C.M."/>
        </authorList>
    </citation>
    <scope>NUCLEOTIDE SEQUENCE [LARGE SCALE GENOMIC DNA]</scope>
    <source>
        <strain evidence="4">ATCC 51573 / DSM 12127 / PCA</strain>
    </source>
</reference>